<proteinExistence type="predicted"/>
<organism evidence="1 2">
    <name type="scientific">Orbilia oligospora</name>
    <name type="common">Nematode-trapping fungus</name>
    <name type="synonym">Arthrobotrys oligospora</name>
    <dbReference type="NCBI Taxonomy" id="2813651"/>
    <lineage>
        <taxon>Eukaryota</taxon>
        <taxon>Fungi</taxon>
        <taxon>Dikarya</taxon>
        <taxon>Ascomycota</taxon>
        <taxon>Pezizomycotina</taxon>
        <taxon>Orbiliomycetes</taxon>
        <taxon>Orbiliales</taxon>
        <taxon>Orbiliaceae</taxon>
        <taxon>Orbilia</taxon>
    </lineage>
</organism>
<comment type="caution">
    <text evidence="1">The sequence shown here is derived from an EMBL/GenBank/DDBJ whole genome shotgun (WGS) entry which is preliminary data.</text>
</comment>
<name>A0A7C8KEB6_ORBOL</name>
<evidence type="ECO:0000313" key="1">
    <source>
        <dbReference type="EMBL" id="TGJ63973.1"/>
    </source>
</evidence>
<dbReference type="Proteomes" id="UP000297595">
    <property type="component" value="Unassembled WGS sequence"/>
</dbReference>
<protein>
    <submittedName>
        <fullName evidence="1">Uncharacterized protein</fullName>
    </submittedName>
</protein>
<sequence length="140" mass="15719">MPPNCNGKVLDRESLDKIFHPHSAEQQCIFAEGSRYKRIELQILTSGAALFLQIYAKLSSDNGKHLAEHQREIRDYSGKDYGEKCVQLSNSLGRNCQFAHPTSPLFPEKSAAIELRHSFHDLDILFSSDPRSIAGSATSW</sequence>
<reference evidence="1 2" key="1">
    <citation type="submission" date="2019-03" db="EMBL/GenBank/DDBJ databases">
        <title>Nematode-trapping fungi genome.</title>
        <authorList>
            <person name="Vidal-Diez De Ulzurrun G."/>
        </authorList>
    </citation>
    <scope>NUCLEOTIDE SEQUENCE [LARGE SCALE GENOMIC DNA]</scope>
    <source>
        <strain evidence="1 2">TWF154</strain>
    </source>
</reference>
<dbReference type="EMBL" id="SOZJ01000007">
    <property type="protein sequence ID" value="TGJ63973.1"/>
    <property type="molecule type" value="Genomic_DNA"/>
</dbReference>
<accession>A0A7C8KEB6</accession>
<evidence type="ECO:0000313" key="2">
    <source>
        <dbReference type="Proteomes" id="UP000297595"/>
    </source>
</evidence>
<dbReference type="AlphaFoldDB" id="A0A7C8KEB6"/>
<gene>
    <name evidence="1" type="ORF">EYR41_010057</name>
</gene>